<dbReference type="InterPro" id="IPR023188">
    <property type="entry name" value="DPS_DNA-bd_CS"/>
</dbReference>
<dbReference type="InterPro" id="IPR009078">
    <property type="entry name" value="Ferritin-like_SF"/>
</dbReference>
<dbReference type="EMBL" id="JAERTX010000006">
    <property type="protein sequence ID" value="MBM9460041.1"/>
    <property type="molecule type" value="Genomic_DNA"/>
</dbReference>
<dbReference type="InterPro" id="IPR002177">
    <property type="entry name" value="DPS_DNA-bd"/>
</dbReference>
<evidence type="ECO:0000313" key="4">
    <source>
        <dbReference type="EMBL" id="MBM9460041.1"/>
    </source>
</evidence>
<evidence type="ECO:0000313" key="5">
    <source>
        <dbReference type="Proteomes" id="UP000663791"/>
    </source>
</evidence>
<dbReference type="CDD" id="cd01043">
    <property type="entry name" value="DPS"/>
    <property type="match status" value="1"/>
</dbReference>
<dbReference type="RefSeq" id="WP_205291332.1">
    <property type="nucleotide sequence ID" value="NZ_CP074406.1"/>
</dbReference>
<dbReference type="PANTHER" id="PTHR42932:SF2">
    <property type="entry name" value="DNA PROTECTION DURING STARVATION PROTEIN 1"/>
    <property type="match status" value="1"/>
</dbReference>
<dbReference type="Gene3D" id="1.20.1260.10">
    <property type="match status" value="1"/>
</dbReference>
<dbReference type="AlphaFoldDB" id="A0A938Y9Q6"/>
<evidence type="ECO:0000256" key="1">
    <source>
        <dbReference type="ARBA" id="ARBA00009497"/>
    </source>
</evidence>
<comment type="similarity">
    <text evidence="1 2">Belongs to the Dps family.</text>
</comment>
<gene>
    <name evidence="4" type="ORF">JK386_09005</name>
</gene>
<dbReference type="PROSITE" id="PS00818">
    <property type="entry name" value="DPS_1"/>
    <property type="match status" value="1"/>
</dbReference>
<feature type="domain" description="Ferritin/DPS" evidence="3">
    <location>
        <begin position="47"/>
        <end position="179"/>
    </location>
</feature>
<proteinExistence type="inferred from homology"/>
<evidence type="ECO:0000256" key="2">
    <source>
        <dbReference type="RuleBase" id="RU003875"/>
    </source>
</evidence>
<comment type="caution">
    <text evidence="4">The sequence shown here is derived from an EMBL/GenBank/DDBJ whole genome shotgun (WGS) entry which is preliminary data.</text>
</comment>
<dbReference type="Pfam" id="PF00210">
    <property type="entry name" value="Ferritin"/>
    <property type="match status" value="1"/>
</dbReference>
<accession>A0A938Y9Q6</accession>
<dbReference type="PANTHER" id="PTHR42932">
    <property type="entry name" value="GENERAL STRESS PROTEIN 20U"/>
    <property type="match status" value="1"/>
</dbReference>
<dbReference type="GO" id="GO:0016722">
    <property type="term" value="F:oxidoreductase activity, acting on metal ions"/>
    <property type="evidence" value="ECO:0007669"/>
    <property type="project" value="InterPro"/>
</dbReference>
<reference evidence="4" key="1">
    <citation type="submission" date="2021-01" db="EMBL/GenBank/DDBJ databases">
        <title>Novel species in genus Nocardioides.</title>
        <authorList>
            <person name="Zhang G."/>
        </authorList>
    </citation>
    <scope>NUCLEOTIDE SEQUENCE</scope>
    <source>
        <strain evidence="4">Zg-536</strain>
    </source>
</reference>
<dbReference type="SUPFAM" id="SSF47240">
    <property type="entry name" value="Ferritin-like"/>
    <property type="match status" value="1"/>
</dbReference>
<name>A0A938Y9Q6_9ACTN</name>
<evidence type="ECO:0000259" key="3">
    <source>
        <dbReference type="Pfam" id="PF00210"/>
    </source>
</evidence>
<dbReference type="Proteomes" id="UP000663791">
    <property type="component" value="Unassembled WGS sequence"/>
</dbReference>
<protein>
    <submittedName>
        <fullName evidence="4">DNA starvation/stationary phase protection protein</fullName>
    </submittedName>
</protein>
<dbReference type="InterPro" id="IPR012347">
    <property type="entry name" value="Ferritin-like"/>
</dbReference>
<organism evidence="4 5">
    <name type="scientific">Nocardioides faecalis</name>
    <dbReference type="NCBI Taxonomy" id="2803858"/>
    <lineage>
        <taxon>Bacteria</taxon>
        <taxon>Bacillati</taxon>
        <taxon>Actinomycetota</taxon>
        <taxon>Actinomycetes</taxon>
        <taxon>Propionibacteriales</taxon>
        <taxon>Nocardioidaceae</taxon>
        <taxon>Nocardioides</taxon>
    </lineage>
</organism>
<dbReference type="GO" id="GO:0008199">
    <property type="term" value="F:ferric iron binding"/>
    <property type="evidence" value="ECO:0007669"/>
    <property type="project" value="InterPro"/>
</dbReference>
<sequence>MVGIGPDRARIHLAKGAPPVATTATRHRTEQHVSHPAFVADEQFAGHLQQLLVDLNDLALQGKQAHWNIVGTNFRDLHLQLDEIVDAARAFSDEVAERMRAVYVIPDGSSARIAAQTSLPPFPTGEVDTGAAIDAIVASMYAVSGTARRIHDDIDAADPTTADLLHTIIERIEQLAWLTDAERRAPGTSVPQAIQA</sequence>
<dbReference type="PRINTS" id="PR01346">
    <property type="entry name" value="HELNAPAPROT"/>
</dbReference>
<keyword evidence="5" id="KW-1185">Reference proteome</keyword>
<dbReference type="InterPro" id="IPR008331">
    <property type="entry name" value="Ferritin_DPS_dom"/>
</dbReference>